<reference evidence="2" key="1">
    <citation type="submission" date="2016-06" db="EMBL/GenBank/DDBJ databases">
        <title>Complete genome sequence of Actinoalloteichus fjordicus DSM 46855 (=ADI127-17), type strain of the new species Actinoalloteichus fjordicus.</title>
        <authorList>
            <person name="Ruckert C."/>
            <person name="Nouioui I."/>
            <person name="Willmese J."/>
            <person name="van Wezel G."/>
            <person name="Klenk H.-P."/>
            <person name="Kalinowski J."/>
            <person name="Zotchev S.B."/>
        </authorList>
    </citation>
    <scope>NUCLEOTIDE SEQUENCE [LARGE SCALE GENOMIC DNA]</scope>
    <source>
        <strain evidence="2">ADI127-7</strain>
    </source>
</reference>
<proteinExistence type="predicted"/>
<evidence type="ECO:0000313" key="1">
    <source>
        <dbReference type="EMBL" id="APU14412.1"/>
    </source>
</evidence>
<dbReference type="EMBL" id="CP016076">
    <property type="protein sequence ID" value="APU14412.1"/>
    <property type="molecule type" value="Genomic_DNA"/>
</dbReference>
<organism evidence="1 2">
    <name type="scientific">Actinoalloteichus fjordicus</name>
    <dbReference type="NCBI Taxonomy" id="1612552"/>
    <lineage>
        <taxon>Bacteria</taxon>
        <taxon>Bacillati</taxon>
        <taxon>Actinomycetota</taxon>
        <taxon>Actinomycetes</taxon>
        <taxon>Pseudonocardiales</taxon>
        <taxon>Pseudonocardiaceae</taxon>
        <taxon>Actinoalloteichus</taxon>
    </lineage>
</organism>
<name>A0AAC9LB87_9PSEU</name>
<accession>A0AAC9LB87</accession>
<gene>
    <name evidence="1" type="ORF">UA74_11760</name>
</gene>
<dbReference type="KEGG" id="acad:UA74_11760"/>
<dbReference type="AlphaFoldDB" id="A0AAC9LB87"/>
<evidence type="ECO:0000313" key="2">
    <source>
        <dbReference type="Proteomes" id="UP000185511"/>
    </source>
</evidence>
<dbReference type="InterPro" id="IPR039498">
    <property type="entry name" value="NTP_transf_5"/>
</dbReference>
<dbReference type="SUPFAM" id="SSF81301">
    <property type="entry name" value="Nucleotidyltransferase"/>
    <property type="match status" value="1"/>
</dbReference>
<protein>
    <submittedName>
        <fullName evidence="1">Uncharacterized protein</fullName>
    </submittedName>
</protein>
<keyword evidence="2" id="KW-1185">Reference proteome</keyword>
<dbReference type="Gene3D" id="3.30.460.40">
    <property type="match status" value="1"/>
</dbReference>
<dbReference type="Proteomes" id="UP000185511">
    <property type="component" value="Chromosome"/>
</dbReference>
<sequence length="199" mass="22049">MSTDSRLGLDEPQVDVLARTLTRAATTLQAHEIPFAVTGGLAAYARGGPETDHDVDLLIRLEDAERTVQVLVEAGMRAVDPPEDWLCKVYDGAVLVDLIHRPNERRVTDRTLRRAESLRIGSVQAPVVTATDLLTDKLLVLGPHRCDFTEALPVARALREQVDWTEVRAQAVDSPYAEAFLFLVDRLAVTDGEPQRRMT</sequence>
<dbReference type="RefSeq" id="WP_075740298.1">
    <property type="nucleotide sequence ID" value="NZ_CP016076.1"/>
</dbReference>
<dbReference type="Pfam" id="PF14907">
    <property type="entry name" value="NTP_transf_5"/>
    <property type="match status" value="1"/>
</dbReference>
<dbReference type="InterPro" id="IPR043519">
    <property type="entry name" value="NT_sf"/>
</dbReference>